<evidence type="ECO:0000256" key="1">
    <source>
        <dbReference type="SAM" id="MobiDB-lite"/>
    </source>
</evidence>
<feature type="compositionally biased region" description="Polar residues" evidence="1">
    <location>
        <begin position="25"/>
        <end position="35"/>
    </location>
</feature>
<dbReference type="STRING" id="1033734.GCA_000285535_03322"/>
<gene>
    <name evidence="2" type="ORF">E1I69_11985</name>
</gene>
<dbReference type="AlphaFoldDB" id="A0A4S3PRB8"/>
<feature type="region of interest" description="Disordered" evidence="1">
    <location>
        <begin position="1"/>
        <end position="35"/>
    </location>
</feature>
<dbReference type="Proteomes" id="UP000306477">
    <property type="component" value="Unassembled WGS sequence"/>
</dbReference>
<reference evidence="2 3" key="1">
    <citation type="journal article" date="2019" name="Indoor Air">
        <title>Impacts of indoor surface finishes on bacterial viability.</title>
        <authorList>
            <person name="Hu J."/>
            <person name="Maamar S.B."/>
            <person name="Glawe A.J."/>
            <person name="Gottel N."/>
            <person name="Gilbert J.A."/>
            <person name="Hartmann E.M."/>
        </authorList>
    </citation>
    <scope>NUCLEOTIDE SEQUENCE [LARGE SCALE GENOMIC DNA]</scope>
    <source>
        <strain evidence="2 3">AF060A6</strain>
    </source>
</reference>
<dbReference type="EMBL" id="SLUB01000019">
    <property type="protein sequence ID" value="THE12231.1"/>
    <property type="molecule type" value="Genomic_DNA"/>
</dbReference>
<protein>
    <submittedName>
        <fullName evidence="2">Uncharacterized protein</fullName>
    </submittedName>
</protein>
<comment type="caution">
    <text evidence="2">The sequence shown here is derived from an EMBL/GenBank/DDBJ whole genome shotgun (WGS) entry which is preliminary data.</text>
</comment>
<evidence type="ECO:0000313" key="3">
    <source>
        <dbReference type="Proteomes" id="UP000306477"/>
    </source>
</evidence>
<dbReference type="Pfam" id="PF14179">
    <property type="entry name" value="YppG"/>
    <property type="match status" value="1"/>
</dbReference>
<organism evidence="2 3">
    <name type="scientific">Bacillus timonensis</name>
    <dbReference type="NCBI Taxonomy" id="1033734"/>
    <lineage>
        <taxon>Bacteria</taxon>
        <taxon>Bacillati</taxon>
        <taxon>Bacillota</taxon>
        <taxon>Bacilli</taxon>
        <taxon>Bacillales</taxon>
        <taxon>Bacillaceae</taxon>
        <taxon>Bacillus</taxon>
    </lineage>
</organism>
<dbReference type="RefSeq" id="WP_136379853.1">
    <property type="nucleotide sequence ID" value="NZ_SLUB01000019.1"/>
</dbReference>
<proteinExistence type="predicted"/>
<dbReference type="InterPro" id="IPR025555">
    <property type="entry name" value="YppG"/>
</dbReference>
<keyword evidence="3" id="KW-1185">Reference proteome</keyword>
<name>A0A4S3PRB8_9BACI</name>
<sequence length="76" mass="8721">MVYGRPRRRPVPFRPNNIGRPRRPFTNSQPSNISSLMSHFQTSDGKLDFSKISTTAGHMRKIYGQVSPLLSMFLKK</sequence>
<accession>A0A4S3PRB8</accession>
<dbReference type="OrthoDB" id="2456726at2"/>
<evidence type="ECO:0000313" key="2">
    <source>
        <dbReference type="EMBL" id="THE12231.1"/>
    </source>
</evidence>
<feature type="compositionally biased region" description="Basic residues" evidence="1">
    <location>
        <begin position="1"/>
        <end position="11"/>
    </location>
</feature>